<accession>A0AAE1URD2</accession>
<gene>
    <name evidence="7" type="ORF">RND71_041684</name>
</gene>
<evidence type="ECO:0000256" key="2">
    <source>
        <dbReference type="ARBA" id="ARBA00023015"/>
    </source>
</evidence>
<keyword evidence="3" id="KW-0804">Transcription</keyword>
<dbReference type="EMBL" id="JAVYJV010000023">
    <property type="protein sequence ID" value="KAK4340222.1"/>
    <property type="molecule type" value="Genomic_DNA"/>
</dbReference>
<protein>
    <recommendedName>
        <fullName evidence="6">BHLH domain-containing protein</fullName>
    </recommendedName>
</protein>
<dbReference type="SMART" id="SM00353">
    <property type="entry name" value="HLH"/>
    <property type="match status" value="1"/>
</dbReference>
<keyword evidence="8" id="KW-1185">Reference proteome</keyword>
<dbReference type="InterPro" id="IPR036638">
    <property type="entry name" value="HLH_DNA-bd_sf"/>
</dbReference>
<proteinExistence type="predicted"/>
<evidence type="ECO:0000256" key="5">
    <source>
        <dbReference type="SAM" id="MobiDB-lite"/>
    </source>
</evidence>
<dbReference type="CDD" id="cd04873">
    <property type="entry name" value="ACT_UUR-ACR-like"/>
    <property type="match status" value="1"/>
</dbReference>
<feature type="compositionally biased region" description="Basic and acidic residues" evidence="5">
    <location>
        <begin position="35"/>
        <end position="46"/>
    </location>
</feature>
<feature type="region of interest" description="Disordered" evidence="5">
    <location>
        <begin position="35"/>
        <end position="91"/>
    </location>
</feature>
<feature type="domain" description="BHLH" evidence="6">
    <location>
        <begin position="86"/>
        <end position="136"/>
    </location>
</feature>
<dbReference type="Pfam" id="PF22754">
    <property type="entry name" value="bHLH-TF_ACT-like_plant"/>
    <property type="match status" value="1"/>
</dbReference>
<evidence type="ECO:0000256" key="1">
    <source>
        <dbReference type="ARBA" id="ARBA00004123"/>
    </source>
</evidence>
<evidence type="ECO:0000256" key="3">
    <source>
        <dbReference type="ARBA" id="ARBA00023163"/>
    </source>
</evidence>
<dbReference type="SUPFAM" id="SSF47459">
    <property type="entry name" value="HLH, helix-loop-helix DNA-binding domain"/>
    <property type="match status" value="1"/>
</dbReference>
<dbReference type="InterPro" id="IPR054502">
    <property type="entry name" value="bHLH-TF_ACT-like_plant"/>
</dbReference>
<name>A0AAE1URD2_9SOLA</name>
<evidence type="ECO:0000259" key="6">
    <source>
        <dbReference type="PROSITE" id="PS50888"/>
    </source>
</evidence>
<reference evidence="7" key="1">
    <citation type="submission" date="2023-12" db="EMBL/GenBank/DDBJ databases">
        <title>Genome assembly of Anisodus tanguticus.</title>
        <authorList>
            <person name="Wang Y.-J."/>
        </authorList>
    </citation>
    <scope>NUCLEOTIDE SEQUENCE</scope>
    <source>
        <strain evidence="7">KB-2021</strain>
        <tissue evidence="7">Leaf</tissue>
    </source>
</reference>
<keyword evidence="4" id="KW-0539">Nucleus</keyword>
<evidence type="ECO:0000313" key="8">
    <source>
        <dbReference type="Proteomes" id="UP001291623"/>
    </source>
</evidence>
<dbReference type="InterPro" id="IPR045239">
    <property type="entry name" value="bHLH95_bHLH"/>
</dbReference>
<sequence length="366" mass="40478">MNEGGDNDCLTWKHNQGWPFFNSNNLVGNGEKFMGDKFPDPIRSDTTKAMGEANTVNRKRSASDRKKDGNGSGEAKSGGRGGEGESDHEIHIWTERERRKKMRNMFSNIHVLLPQLPPKADKSTIVDEAVNYIKTLEKTLQKLQKKKLERLHPIGSTMNSYDPISIITSPSQKLLSVGCSREQFLADQGSTSNSAAITPTNYNKTASPLLNNVPATFQTWSSPHVILNVCGEEAHISVCCPKKVGLFSATCHVLEKHKIDIVSAQISSDHYRSMFMIQAHLSGLNQTIAGDSSPGHSALLPANRGMCLNDQSLRTEQLTSPTRFYLRREQIATTRIRTHAAGVQQDFKSPPLPFSYARGTHSLAFS</sequence>
<organism evidence="7 8">
    <name type="scientific">Anisodus tanguticus</name>
    <dbReference type="NCBI Taxonomy" id="243964"/>
    <lineage>
        <taxon>Eukaryota</taxon>
        <taxon>Viridiplantae</taxon>
        <taxon>Streptophyta</taxon>
        <taxon>Embryophyta</taxon>
        <taxon>Tracheophyta</taxon>
        <taxon>Spermatophyta</taxon>
        <taxon>Magnoliopsida</taxon>
        <taxon>eudicotyledons</taxon>
        <taxon>Gunneridae</taxon>
        <taxon>Pentapetalae</taxon>
        <taxon>asterids</taxon>
        <taxon>lamiids</taxon>
        <taxon>Solanales</taxon>
        <taxon>Solanaceae</taxon>
        <taxon>Solanoideae</taxon>
        <taxon>Hyoscyameae</taxon>
        <taxon>Anisodus</taxon>
    </lineage>
</organism>
<evidence type="ECO:0000313" key="7">
    <source>
        <dbReference type="EMBL" id="KAK4340222.1"/>
    </source>
</evidence>
<dbReference type="SUPFAM" id="SSF55021">
    <property type="entry name" value="ACT-like"/>
    <property type="match status" value="1"/>
</dbReference>
<dbReference type="GO" id="GO:0009960">
    <property type="term" value="P:endosperm development"/>
    <property type="evidence" value="ECO:0007669"/>
    <property type="project" value="InterPro"/>
</dbReference>
<dbReference type="PROSITE" id="PS50888">
    <property type="entry name" value="BHLH"/>
    <property type="match status" value="1"/>
</dbReference>
<dbReference type="Pfam" id="PF00010">
    <property type="entry name" value="HLH"/>
    <property type="match status" value="1"/>
</dbReference>
<dbReference type="GO" id="GO:0005634">
    <property type="term" value="C:nucleus"/>
    <property type="evidence" value="ECO:0007669"/>
    <property type="project" value="UniProtKB-SubCell"/>
</dbReference>
<comment type="caution">
    <text evidence="7">The sequence shown here is derived from an EMBL/GenBank/DDBJ whole genome shotgun (WGS) entry which is preliminary data.</text>
</comment>
<evidence type="ECO:0000256" key="4">
    <source>
        <dbReference type="ARBA" id="ARBA00023242"/>
    </source>
</evidence>
<dbReference type="PANTHER" id="PTHR46772:SF8">
    <property type="entry name" value="TRANSCRIPTION FACTOR BHLH95"/>
    <property type="match status" value="1"/>
</dbReference>
<dbReference type="PANTHER" id="PTHR46772">
    <property type="entry name" value="BHLH DOMAIN-CONTAINING PROTEIN"/>
    <property type="match status" value="1"/>
</dbReference>
<dbReference type="Gene3D" id="4.10.280.10">
    <property type="entry name" value="Helix-loop-helix DNA-binding domain"/>
    <property type="match status" value="1"/>
</dbReference>
<dbReference type="Proteomes" id="UP001291623">
    <property type="component" value="Unassembled WGS sequence"/>
</dbReference>
<dbReference type="CDD" id="cd11393">
    <property type="entry name" value="bHLH_AtbHLH_like"/>
    <property type="match status" value="1"/>
</dbReference>
<dbReference type="InterPro" id="IPR011598">
    <property type="entry name" value="bHLH_dom"/>
</dbReference>
<dbReference type="InterPro" id="IPR045865">
    <property type="entry name" value="ACT-like_dom_sf"/>
</dbReference>
<keyword evidence="2" id="KW-0805">Transcription regulation</keyword>
<dbReference type="InterPro" id="IPR044278">
    <property type="entry name" value="BHLH95-like"/>
</dbReference>
<dbReference type="GO" id="GO:0003700">
    <property type="term" value="F:DNA-binding transcription factor activity"/>
    <property type="evidence" value="ECO:0007669"/>
    <property type="project" value="InterPro"/>
</dbReference>
<feature type="compositionally biased region" description="Basic and acidic residues" evidence="5">
    <location>
        <begin position="82"/>
        <end position="91"/>
    </location>
</feature>
<comment type="subcellular location">
    <subcellularLocation>
        <location evidence="1">Nucleus</location>
    </subcellularLocation>
</comment>
<feature type="compositionally biased region" description="Gly residues" evidence="5">
    <location>
        <begin position="70"/>
        <end position="81"/>
    </location>
</feature>
<dbReference type="GO" id="GO:0046983">
    <property type="term" value="F:protein dimerization activity"/>
    <property type="evidence" value="ECO:0007669"/>
    <property type="project" value="InterPro"/>
</dbReference>
<dbReference type="AlphaFoldDB" id="A0AAE1URD2"/>